<dbReference type="GO" id="GO:0000054">
    <property type="term" value="P:ribosomal subunit export from nucleus"/>
    <property type="evidence" value="ECO:0007669"/>
    <property type="project" value="UniProtKB-UniRule"/>
</dbReference>
<dbReference type="HAMAP" id="MF_00032">
    <property type="entry name" value="eIF_6"/>
    <property type="match status" value="1"/>
</dbReference>
<dbReference type="GO" id="GO:0042273">
    <property type="term" value="P:ribosomal large subunit biogenesis"/>
    <property type="evidence" value="ECO:0007669"/>
    <property type="project" value="UniProtKB-UniRule"/>
</dbReference>
<keyword evidence="4 6" id="KW-0539">Nucleus</keyword>
<evidence type="ECO:0000313" key="8">
    <source>
        <dbReference type="Ensembl" id="ENSMSIP00000030624.1"/>
    </source>
</evidence>
<dbReference type="Gene3D" id="3.75.10.10">
    <property type="entry name" value="L-arginine/glycine Amidinotransferase, Chain A"/>
    <property type="match status" value="1"/>
</dbReference>
<dbReference type="GO" id="GO:0005737">
    <property type="term" value="C:cytoplasm"/>
    <property type="evidence" value="ECO:0007669"/>
    <property type="project" value="UniProtKB-SubCell"/>
</dbReference>
<organism evidence="8 9">
    <name type="scientific">Mus spicilegus</name>
    <name type="common">Mound-building mouse</name>
    <dbReference type="NCBI Taxonomy" id="10103"/>
    <lineage>
        <taxon>Eukaryota</taxon>
        <taxon>Metazoa</taxon>
        <taxon>Chordata</taxon>
        <taxon>Craniata</taxon>
        <taxon>Vertebrata</taxon>
        <taxon>Euteleostomi</taxon>
        <taxon>Mammalia</taxon>
        <taxon>Eutheria</taxon>
        <taxon>Euarchontoglires</taxon>
        <taxon>Glires</taxon>
        <taxon>Rodentia</taxon>
        <taxon>Myomorpha</taxon>
        <taxon>Muroidea</taxon>
        <taxon>Muridae</taxon>
        <taxon>Murinae</taxon>
        <taxon>Mus</taxon>
        <taxon>Mus</taxon>
    </lineage>
</organism>
<dbReference type="CDD" id="cd00527">
    <property type="entry name" value="IF6"/>
    <property type="match status" value="1"/>
</dbReference>
<keyword evidence="1 6" id="KW-0963">Cytoplasm</keyword>
<keyword evidence="3 6" id="KW-0648">Protein biosynthesis</keyword>
<evidence type="ECO:0000256" key="2">
    <source>
        <dbReference type="ARBA" id="ARBA00022540"/>
    </source>
</evidence>
<protein>
    <recommendedName>
        <fullName evidence="6">Eukaryotic translation initiation factor 6</fullName>
        <shortName evidence="6">eIF-6</shortName>
    </recommendedName>
</protein>
<comment type="similarity">
    <text evidence="6">Belongs to the eIF-6 family.</text>
</comment>
<dbReference type="Ensembl" id="ENSMSIT00000038598.1">
    <property type="protein sequence ID" value="ENSMSIP00000030624.1"/>
    <property type="gene ID" value="ENSMSIG00000025603.1"/>
</dbReference>
<dbReference type="GeneTree" id="ENSGT00390000015972"/>
<dbReference type="GO" id="GO:0042256">
    <property type="term" value="P:cytosolic ribosome assembly"/>
    <property type="evidence" value="ECO:0007669"/>
    <property type="project" value="UniProtKB-UniRule"/>
</dbReference>
<keyword evidence="6" id="KW-0597">Phosphoprotein</keyword>
<evidence type="ECO:0000256" key="5">
    <source>
        <dbReference type="ARBA" id="ARBA00062592"/>
    </source>
</evidence>
<comment type="caution">
    <text evidence="6">Lacks conserved residue(s) required for the propagation of feature annotation.</text>
</comment>
<keyword evidence="7" id="KW-0732">Signal</keyword>
<evidence type="ECO:0000256" key="3">
    <source>
        <dbReference type="ARBA" id="ARBA00022917"/>
    </source>
</evidence>
<keyword evidence="6" id="KW-0690">Ribosome biogenesis</keyword>
<reference evidence="8" key="2">
    <citation type="submission" date="2025-09" db="UniProtKB">
        <authorList>
            <consortium name="Ensembl"/>
        </authorList>
    </citation>
    <scope>IDENTIFICATION</scope>
</reference>
<dbReference type="GO" id="GO:0003743">
    <property type="term" value="F:translation initiation factor activity"/>
    <property type="evidence" value="ECO:0007669"/>
    <property type="project" value="UniProtKB-UniRule"/>
</dbReference>
<dbReference type="InterPro" id="IPR002769">
    <property type="entry name" value="eIF6"/>
</dbReference>
<dbReference type="FunFam" id="3.75.10.10:FF:000001">
    <property type="entry name" value="Eukaryotic translation initiation factor 6"/>
    <property type="match status" value="1"/>
</dbReference>
<name>A0A8C6I4A9_MUSSI</name>
<dbReference type="Proteomes" id="UP000694415">
    <property type="component" value="Unplaced"/>
</dbReference>
<comment type="subcellular location">
    <subcellularLocation>
        <location evidence="6">Cytoplasm</location>
    </subcellularLocation>
    <subcellularLocation>
        <location evidence="6">Nucleus</location>
        <location evidence="6">Nucleolus</location>
    </subcellularLocation>
    <text evidence="6">Shuttles between cytoplasm and nucleus/nucleolus.</text>
</comment>
<proteinExistence type="inferred from homology"/>
<dbReference type="Pfam" id="PF01912">
    <property type="entry name" value="eIF-6"/>
    <property type="match status" value="1"/>
</dbReference>
<feature type="signal peptide" evidence="7">
    <location>
        <begin position="1"/>
        <end position="21"/>
    </location>
</feature>
<feature type="modified residue" description="Phosphothreonine" evidence="6">
    <location>
        <position position="169"/>
    </location>
</feature>
<comment type="subunit">
    <text evidence="5 6">Monomer. Associates with the 60S ribosomal subunit. Interacts with RACK1. Interacts with DICER1, AGO2, TARBP2, MOV10 and RPL7A; they form a large RNA-induced silencing complex (RISC).</text>
</comment>
<dbReference type="NCBIfam" id="TIGR00323">
    <property type="entry name" value="eIF-6"/>
    <property type="match status" value="1"/>
</dbReference>
<accession>A0A8C6I4A9</accession>
<feature type="modified residue" description="Phosphoserine" evidence="6">
    <location>
        <position position="170"/>
    </location>
</feature>
<dbReference type="GO" id="GO:0043023">
    <property type="term" value="F:ribosomal large subunit binding"/>
    <property type="evidence" value="ECO:0007669"/>
    <property type="project" value="UniProtKB-UniRule"/>
</dbReference>
<comment type="function">
    <text evidence="6">Binds to the 60S ribosomal subunit and prevents its association with the 40S ribosomal subunit to form the 80S initiation complex in the cytoplasm. Behaves as a stimulatory translation initiation factor downstream insulin/growth factors. Is also involved in ribosome biogenesis. Associates with pre-60S subunits in the nucleus and is involved in its nuclear export. Cytoplasmic release of TIF6 from 60S subunits and nuclear relocalization is promoted by a RACK1 (RACK1)-dependent protein kinase C activity. In tissues responsive to insulin, controls fatty acid synthesis and glycolysis by exerting translational control of adipogenic transcription factors such as CEBPB, CEBPD and ATF4 that have G/C rich or uORF in their 5'UTR. Required for ROS-dependent megakaryocyte maturation and platelets formation, controls the expression of mitochondrial respiratory chain genes involved in reactive oxygen species (ROS) synthesis. Involved in miRNA-mediated gene silencing by the RNA-induced silencing complex (RISC). Required for both miRNA-mediated translational repression and miRNA-mediated cleavage of complementary mRNAs by RISC. Modulates cell cycle progression and global translation of pre-B cells, its activation seems to be rate-limiting in tumorigenesis and tumor growth.</text>
</comment>
<dbReference type="SUPFAM" id="SSF55909">
    <property type="entry name" value="Pentein"/>
    <property type="match status" value="1"/>
</dbReference>
<evidence type="ECO:0000256" key="1">
    <source>
        <dbReference type="ARBA" id="ARBA00022490"/>
    </source>
</evidence>
<feature type="chain" id="PRO_5034336969" description="Eukaryotic translation initiation factor 6" evidence="7">
    <location>
        <begin position="22"/>
        <end position="236"/>
    </location>
</feature>
<dbReference type="PIRSF" id="PIRSF006413">
    <property type="entry name" value="IF-6"/>
    <property type="match status" value="1"/>
</dbReference>
<evidence type="ECO:0000256" key="6">
    <source>
        <dbReference type="HAMAP-Rule" id="MF_03132"/>
    </source>
</evidence>
<reference evidence="8" key="1">
    <citation type="submission" date="2025-08" db="UniProtKB">
        <authorList>
            <consortium name="Ensembl"/>
        </authorList>
    </citation>
    <scope>IDENTIFICATION</scope>
</reference>
<evidence type="ECO:0000313" key="9">
    <source>
        <dbReference type="Proteomes" id="UP000694415"/>
    </source>
</evidence>
<evidence type="ECO:0000256" key="7">
    <source>
        <dbReference type="SAM" id="SignalP"/>
    </source>
</evidence>
<dbReference type="SMART" id="SM00654">
    <property type="entry name" value="eIF6"/>
    <property type="match status" value="1"/>
</dbReference>
<sequence length="236" mass="25889">MAPCFSPINAIIFIFTFPSFAKLTNTYCLLAIGGTENFYSEFEGELSDTIPVVHTSIAGCQIIGHMCVGNRHRLLVSNNTTDQELQHIRNSLPDSVQIWWVEERPSALGNVTTCNDYVALVHPDLDRETEEILADVLKVEVFRQTVADQALEGSYCVFSNQGGLVHSKTSIEDQGTVNRGSEVIAAGMVVNDWCVFCGLDTTSTELSVVKSIFKLNEAKSSTIATSMRDSLIDSLT</sequence>
<evidence type="ECO:0000256" key="4">
    <source>
        <dbReference type="ARBA" id="ARBA00023242"/>
    </source>
</evidence>
<dbReference type="AlphaFoldDB" id="A0A8C6I4A9"/>
<gene>
    <name evidence="6" type="primary">EIF6</name>
    <name evidence="6" type="synonym">ITGB4BP</name>
</gene>
<dbReference type="GO" id="GO:0005730">
    <property type="term" value="C:nucleolus"/>
    <property type="evidence" value="ECO:0007669"/>
    <property type="project" value="UniProtKB-SubCell"/>
</dbReference>
<dbReference type="PANTHER" id="PTHR10784">
    <property type="entry name" value="TRANSLATION INITIATION FACTOR 6"/>
    <property type="match status" value="1"/>
</dbReference>
<keyword evidence="2 6" id="KW-0396">Initiation factor</keyword>
<keyword evidence="9" id="KW-1185">Reference proteome</keyword>